<keyword evidence="2" id="KW-1185">Reference proteome</keyword>
<organism evidence="1 2">
    <name type="scientific">Arctium lappa</name>
    <name type="common">Greater burdock</name>
    <name type="synonym">Lappa major</name>
    <dbReference type="NCBI Taxonomy" id="4217"/>
    <lineage>
        <taxon>Eukaryota</taxon>
        <taxon>Viridiplantae</taxon>
        <taxon>Streptophyta</taxon>
        <taxon>Embryophyta</taxon>
        <taxon>Tracheophyta</taxon>
        <taxon>Spermatophyta</taxon>
        <taxon>Magnoliopsida</taxon>
        <taxon>eudicotyledons</taxon>
        <taxon>Gunneridae</taxon>
        <taxon>Pentapetalae</taxon>
        <taxon>asterids</taxon>
        <taxon>campanulids</taxon>
        <taxon>Asterales</taxon>
        <taxon>Asteraceae</taxon>
        <taxon>Carduoideae</taxon>
        <taxon>Cardueae</taxon>
        <taxon>Arctiinae</taxon>
        <taxon>Arctium</taxon>
    </lineage>
</organism>
<dbReference type="Proteomes" id="UP001055879">
    <property type="component" value="Linkage Group LG16"/>
</dbReference>
<sequence>MDRTTRNPQVICRFGKPQNHGQWINWTLYFPPLHLPLDEKSVPHTEKPLLQHLTHPHPRHSTLKHRPTSARFHRRNPKHPSISDSRPLKLKPSHAGDYIQNPQSLISRRHHVSPIAHDRSQSITNHQYGPSPHKPNCNPADLTPKLEPRNQLLDLGVADEPTTHTQRSRRNHH</sequence>
<protein>
    <submittedName>
        <fullName evidence="1">Uncharacterized protein</fullName>
    </submittedName>
</protein>
<reference evidence="2" key="1">
    <citation type="journal article" date="2022" name="Mol. Ecol. Resour.">
        <title>The genomes of chicory, endive, great burdock and yacon provide insights into Asteraceae palaeo-polyploidization history and plant inulin production.</title>
        <authorList>
            <person name="Fan W."/>
            <person name="Wang S."/>
            <person name="Wang H."/>
            <person name="Wang A."/>
            <person name="Jiang F."/>
            <person name="Liu H."/>
            <person name="Zhao H."/>
            <person name="Xu D."/>
            <person name="Zhang Y."/>
        </authorList>
    </citation>
    <scope>NUCLEOTIDE SEQUENCE [LARGE SCALE GENOMIC DNA]</scope>
    <source>
        <strain evidence="2">cv. Niubang</strain>
    </source>
</reference>
<reference evidence="1 2" key="2">
    <citation type="journal article" date="2022" name="Mol. Ecol. Resour.">
        <title>The genomes of chicory, endive, great burdock and yacon provide insights into Asteraceae paleo-polyploidization history and plant inulin production.</title>
        <authorList>
            <person name="Fan W."/>
            <person name="Wang S."/>
            <person name="Wang H."/>
            <person name="Wang A."/>
            <person name="Jiang F."/>
            <person name="Liu H."/>
            <person name="Zhao H."/>
            <person name="Xu D."/>
            <person name="Zhang Y."/>
        </authorList>
    </citation>
    <scope>NUCLEOTIDE SEQUENCE [LARGE SCALE GENOMIC DNA]</scope>
    <source>
        <strain evidence="2">cv. Niubang</strain>
    </source>
</reference>
<gene>
    <name evidence="1" type="ORF">L6452_40886</name>
</gene>
<comment type="caution">
    <text evidence="1">The sequence shown here is derived from an EMBL/GenBank/DDBJ whole genome shotgun (WGS) entry which is preliminary data.</text>
</comment>
<evidence type="ECO:0000313" key="1">
    <source>
        <dbReference type="EMBL" id="KAI3669605.1"/>
    </source>
</evidence>
<accession>A0ACB8XP52</accession>
<dbReference type="EMBL" id="CM042062">
    <property type="protein sequence ID" value="KAI3669605.1"/>
    <property type="molecule type" value="Genomic_DNA"/>
</dbReference>
<evidence type="ECO:0000313" key="2">
    <source>
        <dbReference type="Proteomes" id="UP001055879"/>
    </source>
</evidence>
<name>A0ACB8XP52_ARCLA</name>
<proteinExistence type="predicted"/>